<protein>
    <submittedName>
        <fullName evidence="2">ABC-2 family transporter protein</fullName>
    </submittedName>
</protein>
<proteinExistence type="predicted"/>
<evidence type="ECO:0000256" key="1">
    <source>
        <dbReference type="SAM" id="Phobius"/>
    </source>
</evidence>
<evidence type="ECO:0000313" key="2">
    <source>
        <dbReference type="EMBL" id="GAQ24415.1"/>
    </source>
</evidence>
<keyword evidence="1" id="KW-0812">Transmembrane</keyword>
<dbReference type="STRING" id="224999.GCA_001485475_00397"/>
<accession>A0A0U9HK26</accession>
<dbReference type="Pfam" id="PF13346">
    <property type="entry name" value="ABC2_membrane_5"/>
    <property type="match status" value="1"/>
</dbReference>
<dbReference type="EMBL" id="DF976999">
    <property type="protein sequence ID" value="GAQ24415.1"/>
    <property type="molecule type" value="Genomic_DNA"/>
</dbReference>
<feature type="transmembrane region" description="Helical" evidence="1">
    <location>
        <begin position="168"/>
        <end position="200"/>
    </location>
</feature>
<name>A0A0U9HK26_9FIRM</name>
<sequence length="212" mass="24246">MIHLVMKDFYVNRKYLLLISMLVCFILILSGPSSSVAIFAGGFASYSMLIRSCFYDDKDKGDIFLRTLPIKASVIVLSKYIFLLSMLIIVAVVSLLFSLLIKEDFRAYYMSFMFFVPIICFINAIYLPAFFKYGYEKATTYQTLLFLVMIFLPFGFEKIGSLMQMQDFNFLSSIISLITSSSIYTTFLVVCALSLALLAISYKFSLKLYLAR</sequence>
<keyword evidence="3" id="KW-1185">Reference proteome</keyword>
<dbReference type="OrthoDB" id="1729823at2"/>
<keyword evidence="1" id="KW-1133">Transmembrane helix</keyword>
<dbReference type="RefSeq" id="WP_059031485.1">
    <property type="nucleotide sequence ID" value="NZ_BSDW01000001.1"/>
</dbReference>
<dbReference type="InterPro" id="IPR025699">
    <property type="entry name" value="ABC2_memb-like"/>
</dbReference>
<keyword evidence="1" id="KW-0472">Membrane</keyword>
<dbReference type="Proteomes" id="UP000062160">
    <property type="component" value="Unassembled WGS sequence"/>
</dbReference>
<feature type="transmembrane region" description="Helical" evidence="1">
    <location>
        <begin position="108"/>
        <end position="127"/>
    </location>
</feature>
<dbReference type="AlphaFoldDB" id="A0A0U9HK26"/>
<evidence type="ECO:0000313" key="3">
    <source>
        <dbReference type="Proteomes" id="UP000062160"/>
    </source>
</evidence>
<feature type="transmembrane region" description="Helical" evidence="1">
    <location>
        <begin position="139"/>
        <end position="156"/>
    </location>
</feature>
<organism evidence="2">
    <name type="scientific">Tepidanaerobacter syntrophicus</name>
    <dbReference type="NCBI Taxonomy" id="224999"/>
    <lineage>
        <taxon>Bacteria</taxon>
        <taxon>Bacillati</taxon>
        <taxon>Bacillota</taxon>
        <taxon>Clostridia</taxon>
        <taxon>Thermosediminibacterales</taxon>
        <taxon>Tepidanaerobacteraceae</taxon>
        <taxon>Tepidanaerobacter</taxon>
    </lineage>
</organism>
<reference evidence="2" key="1">
    <citation type="journal article" date="2016" name="Genome Announc.">
        <title>Draft Genome Sequence of the Syntrophic Lactate-Degrading Bacterium Tepidanaerobacter syntrophicus JLT.</title>
        <authorList>
            <person name="Matsuura N."/>
            <person name="Ohashi A."/>
            <person name="Tourlousse D.M."/>
            <person name="Sekiguchi Y."/>
        </authorList>
    </citation>
    <scope>NUCLEOTIDE SEQUENCE [LARGE SCALE GENOMIC DNA]</scope>
    <source>
        <strain evidence="2">JL</strain>
    </source>
</reference>
<feature type="transmembrane region" description="Helical" evidence="1">
    <location>
        <begin position="80"/>
        <end position="101"/>
    </location>
</feature>
<gene>
    <name evidence="2" type="ORF">TSYNT_5242</name>
</gene>